<accession>A0A5A7UHZ8</accession>
<evidence type="ECO:0000313" key="1">
    <source>
        <dbReference type="EMBL" id="KAA0054774.1"/>
    </source>
</evidence>
<evidence type="ECO:0000313" key="2">
    <source>
        <dbReference type="Proteomes" id="UP000321393"/>
    </source>
</evidence>
<dbReference type="Proteomes" id="UP000321393">
    <property type="component" value="Unassembled WGS sequence"/>
</dbReference>
<organism evidence="1 2">
    <name type="scientific">Cucumis melo var. makuwa</name>
    <name type="common">Oriental melon</name>
    <dbReference type="NCBI Taxonomy" id="1194695"/>
    <lineage>
        <taxon>Eukaryota</taxon>
        <taxon>Viridiplantae</taxon>
        <taxon>Streptophyta</taxon>
        <taxon>Embryophyta</taxon>
        <taxon>Tracheophyta</taxon>
        <taxon>Spermatophyta</taxon>
        <taxon>Magnoliopsida</taxon>
        <taxon>eudicotyledons</taxon>
        <taxon>Gunneridae</taxon>
        <taxon>Pentapetalae</taxon>
        <taxon>rosids</taxon>
        <taxon>fabids</taxon>
        <taxon>Cucurbitales</taxon>
        <taxon>Cucurbitaceae</taxon>
        <taxon>Benincaseae</taxon>
        <taxon>Cucumis</taxon>
    </lineage>
</organism>
<name>A0A5A7UHZ8_CUCMM</name>
<protein>
    <submittedName>
        <fullName evidence="1">Uncharacterized protein</fullName>
    </submittedName>
</protein>
<gene>
    <name evidence="1" type="ORF">E6C27_scaffold437G00570</name>
</gene>
<dbReference type="AlphaFoldDB" id="A0A5A7UHZ8"/>
<comment type="caution">
    <text evidence="1">The sequence shown here is derived from an EMBL/GenBank/DDBJ whole genome shotgun (WGS) entry which is preliminary data.</text>
</comment>
<reference evidence="1 2" key="1">
    <citation type="submission" date="2019-08" db="EMBL/GenBank/DDBJ databases">
        <title>Draft genome sequences of two oriental melons (Cucumis melo L. var makuwa).</title>
        <authorList>
            <person name="Kwon S.-Y."/>
        </authorList>
    </citation>
    <scope>NUCLEOTIDE SEQUENCE [LARGE SCALE GENOMIC DNA]</scope>
    <source>
        <strain evidence="2">cv. SW 3</strain>
        <tissue evidence="1">Leaf</tissue>
    </source>
</reference>
<sequence length="62" mass="7369">MCFNVEEVKFNVVNAMKISADNENNSMIESLGWDYCEEEAYHELYSTEEFFEDEDPSYILKK</sequence>
<proteinExistence type="predicted"/>
<dbReference type="EMBL" id="SSTE01008669">
    <property type="protein sequence ID" value="KAA0054774.1"/>
    <property type="molecule type" value="Genomic_DNA"/>
</dbReference>